<evidence type="ECO:0000313" key="1">
    <source>
        <dbReference type="EMBL" id="QEK14750.1"/>
    </source>
</evidence>
<reference evidence="1 2" key="1">
    <citation type="submission" date="2019-07" db="EMBL/GenBank/DDBJ databases">
        <title>Complete genome of Thermococcus acidophilus.</title>
        <authorList>
            <person name="Li X."/>
        </authorList>
    </citation>
    <scope>NUCLEOTIDE SEQUENCE [LARGE SCALE GENOMIC DNA]</scope>
    <source>
        <strain evidence="1 2">SY113</strain>
    </source>
</reference>
<protein>
    <submittedName>
        <fullName evidence="1">Uncharacterized protein</fullName>
    </submittedName>
</protein>
<proteinExistence type="predicted"/>
<keyword evidence="2" id="KW-1185">Reference proteome</keyword>
<dbReference type="Proteomes" id="UP000322631">
    <property type="component" value="Chromosome"/>
</dbReference>
<organism evidence="1 2">
    <name type="scientific">Thermococcus aciditolerans</name>
    <dbReference type="NCBI Taxonomy" id="2598455"/>
    <lineage>
        <taxon>Archaea</taxon>
        <taxon>Methanobacteriati</taxon>
        <taxon>Methanobacteriota</taxon>
        <taxon>Thermococci</taxon>
        <taxon>Thermococcales</taxon>
        <taxon>Thermococcaceae</taxon>
        <taxon>Thermococcus</taxon>
    </lineage>
</organism>
<dbReference type="GeneID" id="41609425"/>
<dbReference type="EMBL" id="CP041932">
    <property type="protein sequence ID" value="QEK14750.1"/>
    <property type="molecule type" value="Genomic_DNA"/>
</dbReference>
<gene>
    <name evidence="1" type="ORF">FPV09_06180</name>
</gene>
<dbReference type="RefSeq" id="WP_148882759.1">
    <property type="nucleotide sequence ID" value="NZ_CP041932.1"/>
</dbReference>
<name>A0A5C0SKE3_9EURY</name>
<dbReference type="KEGG" id="them:FPV09_06180"/>
<dbReference type="AlphaFoldDB" id="A0A5C0SKE3"/>
<accession>A0A5C0SKE3</accession>
<evidence type="ECO:0000313" key="2">
    <source>
        <dbReference type="Proteomes" id="UP000322631"/>
    </source>
</evidence>
<sequence>MGRRYIRRVYTDRYGRVHDELVDTRTGKAVPVPVEMKVNDVLRSKYGISREELQRIVATSKSQPEAIAKLRKRLHGSTKYDPKYFEVERLLNQLYDAKEHAYIPGVKDKAEKALRSLVPGAKAEVEQNTGIKTVPKPQPKPSTVVREVTATSTAVEVHEPEKKSRFGVTAVLGVVAAFLILKKVLRW</sequence>